<gene>
    <name evidence="1" type="ORF">DFH07DRAFT_776652</name>
</gene>
<evidence type="ECO:0000313" key="1">
    <source>
        <dbReference type="EMBL" id="KAJ7745542.1"/>
    </source>
</evidence>
<proteinExistence type="predicted"/>
<comment type="caution">
    <text evidence="1">The sequence shown here is derived from an EMBL/GenBank/DDBJ whole genome shotgun (WGS) entry which is preliminary data.</text>
</comment>
<keyword evidence="2" id="KW-1185">Reference proteome</keyword>
<sequence length="356" mass="40274">MAERPYIESDFNSLRKREDYVALIKRQLSKFPLPAGKLAKINIKDMKTMLMDLTLGFTMLVDEESLLDGNPQNSASQVSTLEHIAQPSLPDSQLPTKAIQLLIEDIRSTSSDTKISQRILVKLVDMVDCLDGEWSRIGIPDHVSSGYTEFFASFHDDEANFAPNLTYLVVPKENRLKLTIRPLKREHSPPSERVNTVQTLVPVSSSSATQDVAEKEPLDTGVKSLLFQIQKRPDFAKFHSNRGRILQNAERVEYWRFAAQVADIYVRTSWPPEIHSIKKISRLSIQKALDIGSTSLTDTINMTRIIDLYTADGPNRSEKVISEVNKSQEENVPGATVLKSFLQKWETDHPRIVDNI</sequence>
<dbReference type="AlphaFoldDB" id="A0AAD7ILF0"/>
<reference evidence="1" key="1">
    <citation type="submission" date="2023-03" db="EMBL/GenBank/DDBJ databases">
        <title>Massive genome expansion in bonnet fungi (Mycena s.s.) driven by repeated elements and novel gene families across ecological guilds.</title>
        <authorList>
            <consortium name="Lawrence Berkeley National Laboratory"/>
            <person name="Harder C.B."/>
            <person name="Miyauchi S."/>
            <person name="Viragh M."/>
            <person name="Kuo A."/>
            <person name="Thoen E."/>
            <person name="Andreopoulos B."/>
            <person name="Lu D."/>
            <person name="Skrede I."/>
            <person name="Drula E."/>
            <person name="Henrissat B."/>
            <person name="Morin E."/>
            <person name="Kohler A."/>
            <person name="Barry K."/>
            <person name="LaButti K."/>
            <person name="Morin E."/>
            <person name="Salamov A."/>
            <person name="Lipzen A."/>
            <person name="Mereny Z."/>
            <person name="Hegedus B."/>
            <person name="Baldrian P."/>
            <person name="Stursova M."/>
            <person name="Weitz H."/>
            <person name="Taylor A."/>
            <person name="Grigoriev I.V."/>
            <person name="Nagy L.G."/>
            <person name="Martin F."/>
            <person name="Kauserud H."/>
        </authorList>
    </citation>
    <scope>NUCLEOTIDE SEQUENCE</scope>
    <source>
        <strain evidence="1">CBHHK188m</strain>
    </source>
</reference>
<name>A0AAD7ILF0_9AGAR</name>
<evidence type="ECO:0000313" key="2">
    <source>
        <dbReference type="Proteomes" id="UP001215280"/>
    </source>
</evidence>
<organism evidence="1 2">
    <name type="scientific">Mycena maculata</name>
    <dbReference type="NCBI Taxonomy" id="230809"/>
    <lineage>
        <taxon>Eukaryota</taxon>
        <taxon>Fungi</taxon>
        <taxon>Dikarya</taxon>
        <taxon>Basidiomycota</taxon>
        <taxon>Agaricomycotina</taxon>
        <taxon>Agaricomycetes</taxon>
        <taxon>Agaricomycetidae</taxon>
        <taxon>Agaricales</taxon>
        <taxon>Marasmiineae</taxon>
        <taxon>Mycenaceae</taxon>
        <taxon>Mycena</taxon>
    </lineage>
</organism>
<accession>A0AAD7ILF0</accession>
<dbReference type="EMBL" id="JARJLG010000102">
    <property type="protein sequence ID" value="KAJ7745542.1"/>
    <property type="molecule type" value="Genomic_DNA"/>
</dbReference>
<dbReference type="Proteomes" id="UP001215280">
    <property type="component" value="Unassembled WGS sequence"/>
</dbReference>
<protein>
    <submittedName>
        <fullName evidence="1">Uncharacterized protein</fullName>
    </submittedName>
</protein>